<protein>
    <submittedName>
        <fullName evidence="2">Peptidase</fullName>
    </submittedName>
</protein>
<dbReference type="CDD" id="cd12797">
    <property type="entry name" value="M23_peptidase"/>
    <property type="match status" value="1"/>
</dbReference>
<reference evidence="2 3" key="1">
    <citation type="submission" date="2015-07" db="EMBL/GenBank/DDBJ databases">
        <authorList>
            <person name="Noorani M."/>
        </authorList>
    </citation>
    <scope>NUCLEOTIDE SEQUENCE [LARGE SCALE GENOMIC DNA]</scope>
    <source>
        <strain evidence="2 3">KCTC 42284</strain>
    </source>
</reference>
<dbReference type="GO" id="GO:0004222">
    <property type="term" value="F:metalloendopeptidase activity"/>
    <property type="evidence" value="ECO:0007669"/>
    <property type="project" value="TreeGrafter"/>
</dbReference>
<dbReference type="RefSeq" id="WP_049727028.1">
    <property type="nucleotide sequence ID" value="NZ_CP012154.1"/>
</dbReference>
<dbReference type="STRING" id="1579979.WM2015_1661"/>
<dbReference type="Pfam" id="PF01551">
    <property type="entry name" value="Peptidase_M23"/>
    <property type="match status" value="1"/>
</dbReference>
<dbReference type="KEGG" id="wma:WM2015_1661"/>
<evidence type="ECO:0000313" key="3">
    <source>
        <dbReference type="Proteomes" id="UP000066624"/>
    </source>
</evidence>
<organism evidence="2 3">
    <name type="scientific">Wenzhouxiangella marina</name>
    <dbReference type="NCBI Taxonomy" id="1579979"/>
    <lineage>
        <taxon>Bacteria</taxon>
        <taxon>Pseudomonadati</taxon>
        <taxon>Pseudomonadota</taxon>
        <taxon>Gammaproteobacteria</taxon>
        <taxon>Chromatiales</taxon>
        <taxon>Wenzhouxiangellaceae</taxon>
        <taxon>Wenzhouxiangella</taxon>
    </lineage>
</organism>
<sequence length="271" mass="29622">MKALLLMLTLLLAGHVSSTSAAPVRLDGEIVQGALVFGQAPVGSRVELDGEALMVSEGHFVFGFGRDETQARELTVFLPDGERWQRSLQPAEREFRIERVDGLNQNHVTPPPEVYERIRQDAALTRQARTLRDARTDWLDGWIWPAQGRISGVYGSQRILNGEPRNPHWGLDIAAPTGTLVVAPAGGLVTLAEDDLYYSGGTLFIDHGHGLVSAFLHLDELLVEVGERVEQGQQIARIGATGRATGPHLDWRINIGPVRVDPQLLLEAAAP</sequence>
<dbReference type="AlphaFoldDB" id="A0A0K0XWN8"/>
<dbReference type="EMBL" id="CP012154">
    <property type="protein sequence ID" value="AKS42031.1"/>
    <property type="molecule type" value="Genomic_DNA"/>
</dbReference>
<keyword evidence="3" id="KW-1185">Reference proteome</keyword>
<feature type="domain" description="M23ase beta-sheet core" evidence="1">
    <location>
        <begin position="167"/>
        <end position="262"/>
    </location>
</feature>
<dbReference type="PATRIC" id="fig|1579979.3.peg.1702"/>
<dbReference type="PANTHER" id="PTHR21666">
    <property type="entry name" value="PEPTIDASE-RELATED"/>
    <property type="match status" value="1"/>
</dbReference>
<evidence type="ECO:0000259" key="1">
    <source>
        <dbReference type="Pfam" id="PF01551"/>
    </source>
</evidence>
<dbReference type="FunFam" id="2.70.70.10:FF:000019">
    <property type="entry name" value="M23 family peptidase"/>
    <property type="match status" value="1"/>
</dbReference>
<proteinExistence type="predicted"/>
<dbReference type="OrthoDB" id="9805070at2"/>
<dbReference type="InterPro" id="IPR050570">
    <property type="entry name" value="Cell_wall_metabolism_enzyme"/>
</dbReference>
<dbReference type="Gene3D" id="2.70.70.10">
    <property type="entry name" value="Glucose Permease (Domain IIA)"/>
    <property type="match status" value="1"/>
</dbReference>
<dbReference type="SUPFAM" id="SSF51261">
    <property type="entry name" value="Duplicated hybrid motif"/>
    <property type="match status" value="1"/>
</dbReference>
<dbReference type="InterPro" id="IPR011055">
    <property type="entry name" value="Dup_hybrid_motif"/>
</dbReference>
<dbReference type="Proteomes" id="UP000066624">
    <property type="component" value="Chromosome"/>
</dbReference>
<gene>
    <name evidence="2" type="ORF">WM2015_1661</name>
</gene>
<accession>A0A0K0XWN8</accession>
<evidence type="ECO:0000313" key="2">
    <source>
        <dbReference type="EMBL" id="AKS42031.1"/>
    </source>
</evidence>
<dbReference type="PANTHER" id="PTHR21666:SF285">
    <property type="entry name" value="M23 FAMILY METALLOPEPTIDASE"/>
    <property type="match status" value="1"/>
</dbReference>
<name>A0A0K0XWN8_9GAMM</name>
<dbReference type="InterPro" id="IPR016047">
    <property type="entry name" value="M23ase_b-sheet_dom"/>
</dbReference>